<dbReference type="SUPFAM" id="SSF47336">
    <property type="entry name" value="ACP-like"/>
    <property type="match status" value="1"/>
</dbReference>
<accession>A0A1X0WAR5</accession>
<keyword evidence="3" id="KW-1185">Reference proteome</keyword>
<dbReference type="Proteomes" id="UP000192536">
    <property type="component" value="Unassembled WGS sequence"/>
</dbReference>
<dbReference type="RefSeq" id="WP_017494070.1">
    <property type="nucleotide sequence ID" value="NZ_CAUQAZ010000009.1"/>
</dbReference>
<dbReference type="InterPro" id="IPR009081">
    <property type="entry name" value="PP-bd_ACP"/>
</dbReference>
<dbReference type="AlphaFoldDB" id="A0A1X0WAR5"/>
<gene>
    <name evidence="2" type="ORF">BS640_19115</name>
</gene>
<evidence type="ECO:0000259" key="1">
    <source>
        <dbReference type="PROSITE" id="PS50075"/>
    </source>
</evidence>
<dbReference type="PROSITE" id="PS50075">
    <property type="entry name" value="CARRIER"/>
    <property type="match status" value="1"/>
</dbReference>
<dbReference type="Gene3D" id="1.10.1200.10">
    <property type="entry name" value="ACP-like"/>
    <property type="match status" value="1"/>
</dbReference>
<dbReference type="InterPro" id="IPR036736">
    <property type="entry name" value="ACP-like_sf"/>
</dbReference>
<dbReference type="EMBL" id="MRWE01000040">
    <property type="protein sequence ID" value="ORJ23872.1"/>
    <property type="molecule type" value="Genomic_DNA"/>
</dbReference>
<evidence type="ECO:0000313" key="2">
    <source>
        <dbReference type="EMBL" id="ORJ23872.1"/>
    </source>
</evidence>
<evidence type="ECO:0000313" key="3">
    <source>
        <dbReference type="Proteomes" id="UP000192536"/>
    </source>
</evidence>
<protein>
    <submittedName>
        <fullName evidence="2">Acyl carrier protein</fullName>
    </submittedName>
</protein>
<name>A0A1X0WAR5_9GAMM</name>
<reference evidence="2 3" key="1">
    <citation type="journal article" date="2017" name="Int. J. Syst. Evol. Microbiol.">
        <title>Rouxiella badensis sp. nov. and Rouxiella silvae sp. nov. isolated from peat bog soil in Germany and emendation of the genus description.</title>
        <authorList>
            <person name="Le Fleche-Mateos A."/>
            <person name="Kugler J.H."/>
            <person name="Hansen S.H."/>
            <person name="Syldatk C."/>
            <person name="Hausmann R."/>
            <person name="Lomprez F."/>
            <person name="Vandenbogaert M."/>
            <person name="Manuguerra J.C."/>
            <person name="Grimont P.A."/>
        </authorList>
    </citation>
    <scope>NUCLEOTIDE SEQUENCE [LARGE SCALE GENOMIC DNA]</scope>
    <source>
        <strain evidence="2 3">DSM 100043</strain>
    </source>
</reference>
<comment type="caution">
    <text evidence="2">The sequence shown here is derived from an EMBL/GenBank/DDBJ whole genome shotgun (WGS) entry which is preliminary data.</text>
</comment>
<dbReference type="GeneID" id="93566271"/>
<dbReference type="STRING" id="1646377.BS640_19115"/>
<organism evidence="2 3">
    <name type="scientific">Rouxiella badensis</name>
    <dbReference type="NCBI Taxonomy" id="1646377"/>
    <lineage>
        <taxon>Bacteria</taxon>
        <taxon>Pseudomonadati</taxon>
        <taxon>Pseudomonadota</taxon>
        <taxon>Gammaproteobacteria</taxon>
        <taxon>Enterobacterales</taxon>
        <taxon>Yersiniaceae</taxon>
        <taxon>Rouxiella</taxon>
    </lineage>
</organism>
<sequence>MDQKDILSVVLDTINDIKNTGFTPDVVDLEAFLGGELGVDSVEMLESWYEIEKKLNIKVNDSEKRAIYTLGDLIGKIEAHLPAEAVKS</sequence>
<proteinExistence type="predicted"/>
<feature type="domain" description="Carrier" evidence="1">
    <location>
        <begin position="1"/>
        <end position="81"/>
    </location>
</feature>